<evidence type="ECO:0000313" key="2">
    <source>
        <dbReference type="EMBL" id="GMT17179.1"/>
    </source>
</evidence>
<dbReference type="AlphaFoldDB" id="A0AAV5VCL4"/>
<dbReference type="EMBL" id="BTSY01000003">
    <property type="protein sequence ID" value="GMT17179.1"/>
    <property type="molecule type" value="Genomic_DNA"/>
</dbReference>
<name>A0AAV5VCL4_9BILA</name>
<feature type="transmembrane region" description="Helical" evidence="1">
    <location>
        <begin position="85"/>
        <end position="104"/>
    </location>
</feature>
<accession>A0AAV5VCL4</accession>
<sequence>AATLGLFVCVHWICEEETPRPAQSFDLKNVFKIAAVILTFILMITDLVVIHFCMDKSMYLLSPLVAVLAVQYLILMYILESFRGLISQNAYIGVGVSLYAAVLLF</sequence>
<keyword evidence="1" id="KW-0472">Membrane</keyword>
<evidence type="ECO:0000313" key="3">
    <source>
        <dbReference type="Proteomes" id="UP001432322"/>
    </source>
</evidence>
<keyword evidence="1" id="KW-0812">Transmembrane</keyword>
<protein>
    <recommendedName>
        <fullName evidence="4">Transmembrane protein 216</fullName>
    </recommendedName>
</protein>
<proteinExistence type="predicted"/>
<dbReference type="Proteomes" id="UP001432322">
    <property type="component" value="Unassembled WGS sequence"/>
</dbReference>
<keyword evidence="1" id="KW-1133">Transmembrane helix</keyword>
<evidence type="ECO:0008006" key="4">
    <source>
        <dbReference type="Google" id="ProtNLM"/>
    </source>
</evidence>
<comment type="caution">
    <text evidence="2">The sequence shown here is derived from an EMBL/GenBank/DDBJ whole genome shotgun (WGS) entry which is preliminary data.</text>
</comment>
<feature type="non-terminal residue" evidence="2">
    <location>
        <position position="105"/>
    </location>
</feature>
<feature type="transmembrane region" description="Helical" evidence="1">
    <location>
        <begin position="30"/>
        <end position="52"/>
    </location>
</feature>
<keyword evidence="3" id="KW-1185">Reference proteome</keyword>
<feature type="non-terminal residue" evidence="2">
    <location>
        <position position="1"/>
    </location>
</feature>
<feature type="transmembrane region" description="Helical" evidence="1">
    <location>
        <begin position="59"/>
        <end position="79"/>
    </location>
</feature>
<gene>
    <name evidence="2" type="ORF">PFISCL1PPCAC_8476</name>
</gene>
<reference evidence="2" key="1">
    <citation type="submission" date="2023-10" db="EMBL/GenBank/DDBJ databases">
        <title>Genome assembly of Pristionchus species.</title>
        <authorList>
            <person name="Yoshida K."/>
            <person name="Sommer R.J."/>
        </authorList>
    </citation>
    <scope>NUCLEOTIDE SEQUENCE</scope>
    <source>
        <strain evidence="2">RS5133</strain>
    </source>
</reference>
<organism evidence="2 3">
    <name type="scientific">Pristionchus fissidentatus</name>
    <dbReference type="NCBI Taxonomy" id="1538716"/>
    <lineage>
        <taxon>Eukaryota</taxon>
        <taxon>Metazoa</taxon>
        <taxon>Ecdysozoa</taxon>
        <taxon>Nematoda</taxon>
        <taxon>Chromadorea</taxon>
        <taxon>Rhabditida</taxon>
        <taxon>Rhabditina</taxon>
        <taxon>Diplogasteromorpha</taxon>
        <taxon>Diplogasteroidea</taxon>
        <taxon>Neodiplogasteridae</taxon>
        <taxon>Pristionchus</taxon>
    </lineage>
</organism>
<evidence type="ECO:0000256" key="1">
    <source>
        <dbReference type="SAM" id="Phobius"/>
    </source>
</evidence>